<dbReference type="Proteomes" id="UP000075714">
    <property type="component" value="Unassembled WGS sequence"/>
</dbReference>
<comment type="caution">
    <text evidence="3">The sequence shown here is derived from an EMBL/GenBank/DDBJ whole genome shotgun (WGS) entry which is preliminary data.</text>
</comment>
<dbReference type="Gene3D" id="3.40.1190.20">
    <property type="match status" value="1"/>
</dbReference>
<dbReference type="EMBL" id="LSYV01000006">
    <property type="protein sequence ID" value="KXZ54257.1"/>
    <property type="molecule type" value="Genomic_DNA"/>
</dbReference>
<dbReference type="AlphaFoldDB" id="A0A150GWI9"/>
<name>A0A150GWI9_GONPE</name>
<evidence type="ECO:0000313" key="3">
    <source>
        <dbReference type="EMBL" id="KXZ54257.1"/>
    </source>
</evidence>
<feature type="region of interest" description="Disordered" evidence="1">
    <location>
        <begin position="93"/>
        <end position="113"/>
    </location>
</feature>
<organism evidence="3 4">
    <name type="scientific">Gonium pectorale</name>
    <name type="common">Green alga</name>
    <dbReference type="NCBI Taxonomy" id="33097"/>
    <lineage>
        <taxon>Eukaryota</taxon>
        <taxon>Viridiplantae</taxon>
        <taxon>Chlorophyta</taxon>
        <taxon>core chlorophytes</taxon>
        <taxon>Chlorophyceae</taxon>
        <taxon>CS clade</taxon>
        <taxon>Chlamydomonadales</taxon>
        <taxon>Volvocaceae</taxon>
        <taxon>Gonium</taxon>
    </lineage>
</organism>
<dbReference type="SUPFAM" id="SSF53613">
    <property type="entry name" value="Ribokinase-like"/>
    <property type="match status" value="1"/>
</dbReference>
<keyword evidence="4" id="KW-1185">Reference proteome</keyword>
<feature type="compositionally biased region" description="Low complexity" evidence="1">
    <location>
        <begin position="96"/>
        <end position="113"/>
    </location>
</feature>
<sequence length="420" mass="43351">MMLLNAFSGLYAVLPVEQLPSTDPRVRAELLQRLTAQPPDRSSWEVGGGCNFMLAAARLGLQVASVGHIGTDVYGEFMDGVLLEEGVRPTTRIAEPRPASASAQSPSSPSWPPGSSLPCVLDSTLICFVLVDPEGRHAFCSRYDFGPWPLLEGIGRLPDRATRLLRSARAVVTNGFLFDELPLEVVRGAALDAIEHGAAIFFDPGPRCASMLEGPRRAALDLLMDLSAVVLMTEEEAHTVTGLSDPEAAARAVLSRPGARARWVVVKMGAAGALLAERPAGAGRGNGNGNGHGHGQGAGEAATITRVGAVKVEVADTVGCGDSFAAAIVMGFTRGWSPDVTLALANAVGGATATGRGAGRNVARADDVLALLQRGAEGRGCGEGDGPAQRAAFAAARERLLEALAARRGGRGAAQLSAAA</sequence>
<accession>A0A150GWI9</accession>
<protein>
    <recommendedName>
        <fullName evidence="2">Carbohydrate kinase PfkB domain-containing protein</fullName>
    </recommendedName>
</protein>
<dbReference type="PANTHER" id="PTHR47826">
    <property type="entry name" value="OS03G0164700 PROTEIN"/>
    <property type="match status" value="1"/>
</dbReference>
<gene>
    <name evidence="3" type="ORF">GPECTOR_5g347</name>
</gene>
<dbReference type="InterPro" id="IPR029056">
    <property type="entry name" value="Ribokinase-like"/>
</dbReference>
<reference evidence="4" key="1">
    <citation type="journal article" date="2016" name="Nat. Commun.">
        <title>The Gonium pectorale genome demonstrates co-option of cell cycle regulation during the evolution of multicellularity.</title>
        <authorList>
            <person name="Hanschen E.R."/>
            <person name="Marriage T.N."/>
            <person name="Ferris P.J."/>
            <person name="Hamaji T."/>
            <person name="Toyoda A."/>
            <person name="Fujiyama A."/>
            <person name="Neme R."/>
            <person name="Noguchi H."/>
            <person name="Minakuchi Y."/>
            <person name="Suzuki M."/>
            <person name="Kawai-Toyooka H."/>
            <person name="Smith D.R."/>
            <person name="Sparks H."/>
            <person name="Anderson J."/>
            <person name="Bakaric R."/>
            <person name="Luria V."/>
            <person name="Karger A."/>
            <person name="Kirschner M.W."/>
            <person name="Durand P.M."/>
            <person name="Michod R.E."/>
            <person name="Nozaki H."/>
            <person name="Olson B.J."/>
        </authorList>
    </citation>
    <scope>NUCLEOTIDE SEQUENCE [LARGE SCALE GENOMIC DNA]</scope>
    <source>
        <strain evidence="4">NIES-2863</strain>
    </source>
</reference>
<feature type="domain" description="Carbohydrate kinase PfkB" evidence="2">
    <location>
        <begin position="164"/>
        <end position="360"/>
    </location>
</feature>
<proteinExistence type="predicted"/>
<dbReference type="PANTHER" id="PTHR47826:SF1">
    <property type="entry name" value="OS03G0164700 PROTEIN"/>
    <property type="match status" value="1"/>
</dbReference>
<evidence type="ECO:0000313" key="4">
    <source>
        <dbReference type="Proteomes" id="UP000075714"/>
    </source>
</evidence>
<dbReference type="STRING" id="33097.A0A150GWI9"/>
<dbReference type="InterPro" id="IPR011611">
    <property type="entry name" value="PfkB_dom"/>
</dbReference>
<evidence type="ECO:0000256" key="1">
    <source>
        <dbReference type="SAM" id="MobiDB-lite"/>
    </source>
</evidence>
<dbReference type="OrthoDB" id="415590at2759"/>
<dbReference type="Pfam" id="PF00294">
    <property type="entry name" value="PfkB"/>
    <property type="match status" value="1"/>
</dbReference>
<evidence type="ECO:0000259" key="2">
    <source>
        <dbReference type="Pfam" id="PF00294"/>
    </source>
</evidence>